<protein>
    <submittedName>
        <fullName evidence="1">SAM-dependent methyltransferase</fullName>
    </submittedName>
</protein>
<keyword evidence="1" id="KW-0808">Transferase</keyword>
<dbReference type="Pfam" id="PF13489">
    <property type="entry name" value="Methyltransf_23"/>
    <property type="match status" value="1"/>
</dbReference>
<dbReference type="SUPFAM" id="SSF53335">
    <property type="entry name" value="S-adenosyl-L-methionine-dependent methyltransferases"/>
    <property type="match status" value="1"/>
</dbReference>
<evidence type="ECO:0000313" key="2">
    <source>
        <dbReference type="Proteomes" id="UP000035444"/>
    </source>
</evidence>
<sequence length="244" mass="27326">MANKLDTHIEIYNGGNLYDFDNGIILKWYPERIMARCADAKSLLELGLGHGHTANIFSENFDRYLVLDGSSAVIDNFHEKYPDCSAEIIETYFEEFDTDEKFDVIVMGFILEHVDDPKQIITRYKQYLAPGGKLFIAVPNAAVMNRRLGVLAGLLDDVKTLSDFDHISGHQRYYTVETLASEIKNAGFKVDIMEGLYLKPLTTSQMLSLNLDDKIIAGLCTLGIDYPELSCGLLAEISIDPNSV</sequence>
<keyword evidence="2" id="KW-1185">Reference proteome</keyword>
<dbReference type="AlphaFoldDB" id="A0A0H2MD59"/>
<comment type="caution">
    <text evidence="1">The sequence shown here is derived from an EMBL/GenBank/DDBJ whole genome shotgun (WGS) entry which is preliminary data.</text>
</comment>
<dbReference type="GO" id="GO:0032259">
    <property type="term" value="P:methylation"/>
    <property type="evidence" value="ECO:0007669"/>
    <property type="project" value="UniProtKB-KW"/>
</dbReference>
<organism evidence="1 2">
    <name type="scientific">Kiloniella spongiae</name>
    <dbReference type="NCBI Taxonomy" id="1489064"/>
    <lineage>
        <taxon>Bacteria</taxon>
        <taxon>Pseudomonadati</taxon>
        <taxon>Pseudomonadota</taxon>
        <taxon>Alphaproteobacteria</taxon>
        <taxon>Rhodospirillales</taxon>
        <taxon>Kiloniellaceae</taxon>
        <taxon>Kiloniella</taxon>
    </lineage>
</organism>
<keyword evidence="1" id="KW-0489">Methyltransferase</keyword>
<name>A0A0H2MD59_9PROT</name>
<dbReference type="STRING" id="1489064.WH96_14200"/>
<evidence type="ECO:0000313" key="1">
    <source>
        <dbReference type="EMBL" id="KLN60318.1"/>
    </source>
</evidence>
<dbReference type="PATRIC" id="fig|1489064.4.peg.4185"/>
<dbReference type="RefSeq" id="WP_047764847.1">
    <property type="nucleotide sequence ID" value="NZ_LAQL01000008.1"/>
</dbReference>
<reference evidence="1 2" key="1">
    <citation type="submission" date="2015-03" db="EMBL/GenBank/DDBJ databases">
        <title>Genome Sequence of Kiloniella spongiae MEBiC09566, isolated from a marine sponge.</title>
        <authorList>
            <person name="Shao Z."/>
            <person name="Wang L."/>
            <person name="Li X."/>
        </authorList>
    </citation>
    <scope>NUCLEOTIDE SEQUENCE [LARGE SCALE GENOMIC DNA]</scope>
    <source>
        <strain evidence="1 2">MEBiC09566</strain>
    </source>
</reference>
<dbReference type="Proteomes" id="UP000035444">
    <property type="component" value="Unassembled WGS sequence"/>
</dbReference>
<accession>A0A0H2MD59</accession>
<dbReference type="Gene3D" id="3.40.50.150">
    <property type="entry name" value="Vaccinia Virus protein VP39"/>
    <property type="match status" value="1"/>
</dbReference>
<dbReference type="OrthoDB" id="7537532at2"/>
<dbReference type="InterPro" id="IPR029063">
    <property type="entry name" value="SAM-dependent_MTases_sf"/>
</dbReference>
<proteinExistence type="predicted"/>
<dbReference type="EMBL" id="LAQL01000008">
    <property type="protein sequence ID" value="KLN60318.1"/>
    <property type="molecule type" value="Genomic_DNA"/>
</dbReference>
<gene>
    <name evidence="1" type="ORF">WH96_14200</name>
</gene>
<dbReference type="PANTHER" id="PTHR43861">
    <property type="entry name" value="TRANS-ACONITATE 2-METHYLTRANSFERASE-RELATED"/>
    <property type="match status" value="1"/>
</dbReference>
<dbReference type="GO" id="GO:0008168">
    <property type="term" value="F:methyltransferase activity"/>
    <property type="evidence" value="ECO:0007669"/>
    <property type="project" value="UniProtKB-KW"/>
</dbReference>
<dbReference type="CDD" id="cd02440">
    <property type="entry name" value="AdoMet_MTases"/>
    <property type="match status" value="1"/>
</dbReference>